<reference evidence="2" key="1">
    <citation type="journal article" date="2019" name="Int. J. Syst. Evol. Microbiol.">
        <title>The Global Catalogue of Microorganisms (GCM) 10K type strain sequencing project: providing services to taxonomists for standard genome sequencing and annotation.</title>
        <authorList>
            <consortium name="The Broad Institute Genomics Platform"/>
            <consortium name="The Broad Institute Genome Sequencing Center for Infectious Disease"/>
            <person name="Wu L."/>
            <person name="Ma J."/>
        </authorList>
    </citation>
    <scope>NUCLEOTIDE SEQUENCE [LARGE SCALE GENOMIC DNA]</scope>
    <source>
        <strain evidence="2">CCUG 60023</strain>
    </source>
</reference>
<name>A0ABW3FIH2_9HYPH</name>
<dbReference type="EMBL" id="JBHTJV010000013">
    <property type="protein sequence ID" value="MFD0917558.1"/>
    <property type="molecule type" value="Genomic_DNA"/>
</dbReference>
<dbReference type="PANTHER" id="PTHR40267:SF1">
    <property type="entry name" value="BLR3294 PROTEIN"/>
    <property type="match status" value="1"/>
</dbReference>
<sequence>MADFDLIENLPFTTQQAIGARARLGLVVLASDYTLEHEIAATLARSDMPEGLALYVSRIANSPQITPDTLAAMGPNLTETAERLLPGDNLDVLAYGCTSASMVLGPDAVNERLTAAKPMAKPTNPASAAFAALTALKAKRIAVLTPYTKDVNAYVADGLTKGGFKIEVFGSFNEPMDPVVSSIDPQSLNGAIDTITKGRDVDAVFVSCTSVRLMDAVAKLERETGLPVTSSNHAMIWHMLRLAGVNERFDGLGRLYTV</sequence>
<evidence type="ECO:0000313" key="2">
    <source>
        <dbReference type="Proteomes" id="UP001597101"/>
    </source>
</evidence>
<dbReference type="InterPro" id="IPR026286">
    <property type="entry name" value="MaiA/AMDase"/>
</dbReference>
<protein>
    <submittedName>
        <fullName evidence="1">Asp/Glu racemase</fullName>
    </submittedName>
</protein>
<accession>A0ABW3FIH2</accession>
<dbReference type="PIRSF" id="PIRSF015736">
    <property type="entry name" value="MI"/>
    <property type="match status" value="1"/>
</dbReference>
<dbReference type="PANTHER" id="PTHR40267">
    <property type="entry name" value="BLR3294 PROTEIN"/>
    <property type="match status" value="1"/>
</dbReference>
<gene>
    <name evidence="1" type="ORF">ACFQ14_14195</name>
</gene>
<comment type="caution">
    <text evidence="1">The sequence shown here is derived from an EMBL/GenBank/DDBJ whole genome shotgun (WGS) entry which is preliminary data.</text>
</comment>
<evidence type="ECO:0000313" key="1">
    <source>
        <dbReference type="EMBL" id="MFD0917558.1"/>
    </source>
</evidence>
<proteinExistence type="predicted"/>
<dbReference type="Gene3D" id="3.40.50.12500">
    <property type="match status" value="1"/>
</dbReference>
<dbReference type="RefSeq" id="WP_377213415.1">
    <property type="nucleotide sequence ID" value="NZ_JBHTJV010000013.1"/>
</dbReference>
<dbReference type="Proteomes" id="UP001597101">
    <property type="component" value="Unassembled WGS sequence"/>
</dbReference>
<dbReference type="InterPro" id="IPR053714">
    <property type="entry name" value="Iso_Racemase_Enz_sf"/>
</dbReference>
<dbReference type="Pfam" id="PF17645">
    <property type="entry name" value="Amdase"/>
    <property type="match status" value="1"/>
</dbReference>
<keyword evidence="2" id="KW-1185">Reference proteome</keyword>
<organism evidence="1 2">
    <name type="scientific">Pseudahrensia aquimaris</name>
    <dbReference type="NCBI Taxonomy" id="744461"/>
    <lineage>
        <taxon>Bacteria</taxon>
        <taxon>Pseudomonadati</taxon>
        <taxon>Pseudomonadota</taxon>
        <taxon>Alphaproteobacteria</taxon>
        <taxon>Hyphomicrobiales</taxon>
        <taxon>Ahrensiaceae</taxon>
        <taxon>Pseudahrensia</taxon>
    </lineage>
</organism>